<dbReference type="AlphaFoldDB" id="A0A9J6E7D3"/>
<dbReference type="EMBL" id="JABSTU010000005">
    <property type="protein sequence ID" value="KAH8030162.1"/>
    <property type="molecule type" value="Genomic_DNA"/>
</dbReference>
<gene>
    <name evidence="1" type="ORF">HPB51_006594</name>
</gene>
<organism evidence="1 2">
    <name type="scientific">Rhipicephalus microplus</name>
    <name type="common">Cattle tick</name>
    <name type="synonym">Boophilus microplus</name>
    <dbReference type="NCBI Taxonomy" id="6941"/>
    <lineage>
        <taxon>Eukaryota</taxon>
        <taxon>Metazoa</taxon>
        <taxon>Ecdysozoa</taxon>
        <taxon>Arthropoda</taxon>
        <taxon>Chelicerata</taxon>
        <taxon>Arachnida</taxon>
        <taxon>Acari</taxon>
        <taxon>Parasitiformes</taxon>
        <taxon>Ixodida</taxon>
        <taxon>Ixodoidea</taxon>
        <taxon>Ixodidae</taxon>
        <taxon>Rhipicephalinae</taxon>
        <taxon>Rhipicephalus</taxon>
        <taxon>Boophilus</taxon>
    </lineage>
</organism>
<proteinExistence type="predicted"/>
<evidence type="ECO:0000313" key="1">
    <source>
        <dbReference type="EMBL" id="KAH8030162.1"/>
    </source>
</evidence>
<accession>A0A9J6E7D3</accession>
<dbReference type="Proteomes" id="UP000821866">
    <property type="component" value="Chromosome 3"/>
</dbReference>
<comment type="caution">
    <text evidence="1">The sequence shown here is derived from an EMBL/GenBank/DDBJ whole genome shotgun (WGS) entry which is preliminary data.</text>
</comment>
<protein>
    <submittedName>
        <fullName evidence="1">Uncharacterized protein</fullName>
    </submittedName>
</protein>
<name>A0A9J6E7D3_RHIMP</name>
<evidence type="ECO:0000313" key="2">
    <source>
        <dbReference type="Proteomes" id="UP000821866"/>
    </source>
</evidence>
<reference evidence="1" key="1">
    <citation type="journal article" date="2020" name="Cell">
        <title>Large-Scale Comparative Analyses of Tick Genomes Elucidate Their Genetic Diversity and Vector Capacities.</title>
        <authorList>
            <consortium name="Tick Genome and Microbiome Consortium (TIGMIC)"/>
            <person name="Jia N."/>
            <person name="Wang J."/>
            <person name="Shi W."/>
            <person name="Du L."/>
            <person name="Sun Y."/>
            <person name="Zhan W."/>
            <person name="Jiang J.F."/>
            <person name="Wang Q."/>
            <person name="Zhang B."/>
            <person name="Ji P."/>
            <person name="Bell-Sakyi L."/>
            <person name="Cui X.M."/>
            <person name="Yuan T.T."/>
            <person name="Jiang B.G."/>
            <person name="Yang W.F."/>
            <person name="Lam T.T."/>
            <person name="Chang Q.C."/>
            <person name="Ding S.J."/>
            <person name="Wang X.J."/>
            <person name="Zhu J.G."/>
            <person name="Ruan X.D."/>
            <person name="Zhao L."/>
            <person name="Wei J.T."/>
            <person name="Ye R.Z."/>
            <person name="Que T.C."/>
            <person name="Du C.H."/>
            <person name="Zhou Y.H."/>
            <person name="Cheng J.X."/>
            <person name="Dai P.F."/>
            <person name="Guo W.B."/>
            <person name="Han X.H."/>
            <person name="Huang E.J."/>
            <person name="Li L.F."/>
            <person name="Wei W."/>
            <person name="Gao Y.C."/>
            <person name="Liu J.Z."/>
            <person name="Shao H.Z."/>
            <person name="Wang X."/>
            <person name="Wang C.C."/>
            <person name="Yang T.C."/>
            <person name="Huo Q.B."/>
            <person name="Li W."/>
            <person name="Chen H.Y."/>
            <person name="Chen S.E."/>
            <person name="Zhou L.G."/>
            <person name="Ni X.B."/>
            <person name="Tian J.H."/>
            <person name="Sheng Y."/>
            <person name="Liu T."/>
            <person name="Pan Y.S."/>
            <person name="Xia L.Y."/>
            <person name="Li J."/>
            <person name="Zhao F."/>
            <person name="Cao W.C."/>
        </authorList>
    </citation>
    <scope>NUCLEOTIDE SEQUENCE</scope>
    <source>
        <strain evidence="1">Rmic-2018</strain>
    </source>
</reference>
<keyword evidence="2" id="KW-1185">Reference proteome</keyword>
<reference evidence="1" key="2">
    <citation type="submission" date="2021-09" db="EMBL/GenBank/DDBJ databases">
        <authorList>
            <person name="Jia N."/>
            <person name="Wang J."/>
            <person name="Shi W."/>
            <person name="Du L."/>
            <person name="Sun Y."/>
            <person name="Zhan W."/>
            <person name="Jiang J."/>
            <person name="Wang Q."/>
            <person name="Zhang B."/>
            <person name="Ji P."/>
            <person name="Sakyi L.B."/>
            <person name="Cui X."/>
            <person name="Yuan T."/>
            <person name="Jiang B."/>
            <person name="Yang W."/>
            <person name="Lam T.T.-Y."/>
            <person name="Chang Q."/>
            <person name="Ding S."/>
            <person name="Wang X."/>
            <person name="Zhu J."/>
            <person name="Ruan X."/>
            <person name="Zhao L."/>
            <person name="Wei J."/>
            <person name="Que T."/>
            <person name="Du C."/>
            <person name="Cheng J."/>
            <person name="Dai P."/>
            <person name="Han X."/>
            <person name="Huang E."/>
            <person name="Gao Y."/>
            <person name="Liu J."/>
            <person name="Shao H."/>
            <person name="Ye R."/>
            <person name="Li L."/>
            <person name="Wei W."/>
            <person name="Wang X."/>
            <person name="Wang C."/>
            <person name="Huo Q."/>
            <person name="Li W."/>
            <person name="Guo W."/>
            <person name="Chen H."/>
            <person name="Chen S."/>
            <person name="Zhou L."/>
            <person name="Zhou L."/>
            <person name="Ni X."/>
            <person name="Tian J."/>
            <person name="Zhou Y."/>
            <person name="Sheng Y."/>
            <person name="Liu T."/>
            <person name="Pan Y."/>
            <person name="Xia L."/>
            <person name="Li J."/>
            <person name="Zhao F."/>
            <person name="Cao W."/>
        </authorList>
    </citation>
    <scope>NUCLEOTIDE SEQUENCE</scope>
    <source>
        <strain evidence="1">Rmic-2018</strain>
        <tissue evidence="1">Larvae</tissue>
    </source>
</reference>
<sequence>MAAWRPGGSRCQATLFVRRGPKRKKGPGSVLRRRLASFLPPRASASDSVNDRWEMGIHSHLYTIRRRPPSSNSLPKSGGDYVFSAFFRCACSSLPFFPPKVCSCACRGETAACSSVHDVFLSPAGECLSRGGLPVPPEGSTGLWPWRRWPLTVIRRPQLAVAEHSFGPRCFKCAADRGVRQLRYLAASDNAATPSLQKRLQPRPGLTWS</sequence>